<keyword evidence="2 5" id="KW-0238">DNA-binding</keyword>
<protein>
    <submittedName>
        <fullName evidence="8">Homeodomain-like protein</fullName>
    </submittedName>
</protein>
<dbReference type="InterPro" id="IPR009057">
    <property type="entry name" value="Homeodomain-like_sf"/>
</dbReference>
<sequence>KTRKRTTRAQFQVLEESFLHDPKPTVQIRRLLAQKLDMSPRTVQIWFQNRRAKQK</sequence>
<dbReference type="Proteomes" id="UP000070444">
    <property type="component" value="Unassembled WGS sequence"/>
</dbReference>
<keyword evidence="9" id="KW-1185">Reference proteome</keyword>
<dbReference type="GO" id="GO:0000978">
    <property type="term" value="F:RNA polymerase II cis-regulatory region sequence-specific DNA binding"/>
    <property type="evidence" value="ECO:0007669"/>
    <property type="project" value="TreeGrafter"/>
</dbReference>
<dbReference type="EMBL" id="KQ964720">
    <property type="protein sequence ID" value="KXN66480.1"/>
    <property type="molecule type" value="Genomic_DNA"/>
</dbReference>
<keyword evidence="3 5" id="KW-0371">Homeobox</keyword>
<accession>A0A137NUM5</accession>
<dbReference type="PANTHER" id="PTHR24324:SF5">
    <property type="entry name" value="HEMATOPOIETICALLY-EXPRESSED HOMEOBOX PROTEIN HHEX"/>
    <property type="match status" value="1"/>
</dbReference>
<dbReference type="GO" id="GO:0030154">
    <property type="term" value="P:cell differentiation"/>
    <property type="evidence" value="ECO:0007669"/>
    <property type="project" value="TreeGrafter"/>
</dbReference>
<evidence type="ECO:0000256" key="1">
    <source>
        <dbReference type="ARBA" id="ARBA00004123"/>
    </source>
</evidence>
<dbReference type="InterPro" id="IPR001356">
    <property type="entry name" value="HD"/>
</dbReference>
<dbReference type="PROSITE" id="PS00027">
    <property type="entry name" value="HOMEOBOX_1"/>
    <property type="match status" value="1"/>
</dbReference>
<dbReference type="STRING" id="796925.A0A137NUM5"/>
<evidence type="ECO:0000256" key="3">
    <source>
        <dbReference type="ARBA" id="ARBA00023155"/>
    </source>
</evidence>
<proteinExistence type="predicted"/>
<dbReference type="CDD" id="cd00086">
    <property type="entry name" value="homeodomain"/>
    <property type="match status" value="1"/>
</dbReference>
<evidence type="ECO:0000259" key="7">
    <source>
        <dbReference type="PROSITE" id="PS50071"/>
    </source>
</evidence>
<feature type="domain" description="Homeobox" evidence="7">
    <location>
        <begin position="1"/>
        <end position="55"/>
    </location>
</feature>
<dbReference type="InterPro" id="IPR017970">
    <property type="entry name" value="Homeobox_CS"/>
</dbReference>
<evidence type="ECO:0000313" key="9">
    <source>
        <dbReference type="Proteomes" id="UP000070444"/>
    </source>
</evidence>
<dbReference type="GO" id="GO:0005634">
    <property type="term" value="C:nucleus"/>
    <property type="evidence" value="ECO:0007669"/>
    <property type="project" value="UniProtKB-SubCell"/>
</dbReference>
<name>A0A137NUM5_CONC2</name>
<dbReference type="InterPro" id="IPR051000">
    <property type="entry name" value="Homeobox_DNA-bind_prot"/>
</dbReference>
<feature type="non-terminal residue" evidence="8">
    <location>
        <position position="55"/>
    </location>
</feature>
<dbReference type="AlphaFoldDB" id="A0A137NUM5"/>
<feature type="non-terminal residue" evidence="8">
    <location>
        <position position="1"/>
    </location>
</feature>
<dbReference type="Gene3D" id="1.10.10.60">
    <property type="entry name" value="Homeodomain-like"/>
    <property type="match status" value="1"/>
</dbReference>
<dbReference type="SMART" id="SM00389">
    <property type="entry name" value="HOX"/>
    <property type="match status" value="1"/>
</dbReference>
<gene>
    <name evidence="8" type="ORF">CONCODRAFT_25237</name>
</gene>
<dbReference type="PROSITE" id="PS50071">
    <property type="entry name" value="HOMEOBOX_2"/>
    <property type="match status" value="1"/>
</dbReference>
<reference evidence="8 9" key="1">
    <citation type="journal article" date="2015" name="Genome Biol. Evol.">
        <title>Phylogenomic analyses indicate that early fungi evolved digesting cell walls of algal ancestors of land plants.</title>
        <authorList>
            <person name="Chang Y."/>
            <person name="Wang S."/>
            <person name="Sekimoto S."/>
            <person name="Aerts A.L."/>
            <person name="Choi C."/>
            <person name="Clum A."/>
            <person name="LaButti K.M."/>
            <person name="Lindquist E.A."/>
            <person name="Yee Ngan C."/>
            <person name="Ohm R.A."/>
            <person name="Salamov A.A."/>
            <person name="Grigoriev I.V."/>
            <person name="Spatafora J.W."/>
            <person name="Berbee M.L."/>
        </authorList>
    </citation>
    <scope>NUCLEOTIDE SEQUENCE [LARGE SCALE GENOMIC DNA]</scope>
    <source>
        <strain evidence="8 9">NRRL 28638</strain>
    </source>
</reference>
<evidence type="ECO:0000256" key="5">
    <source>
        <dbReference type="PROSITE-ProRule" id="PRU00108"/>
    </source>
</evidence>
<evidence type="ECO:0000256" key="2">
    <source>
        <dbReference type="ARBA" id="ARBA00023125"/>
    </source>
</evidence>
<evidence type="ECO:0000256" key="4">
    <source>
        <dbReference type="ARBA" id="ARBA00023242"/>
    </source>
</evidence>
<evidence type="ECO:0000256" key="6">
    <source>
        <dbReference type="RuleBase" id="RU000682"/>
    </source>
</evidence>
<dbReference type="GO" id="GO:0000981">
    <property type="term" value="F:DNA-binding transcription factor activity, RNA polymerase II-specific"/>
    <property type="evidence" value="ECO:0007669"/>
    <property type="project" value="InterPro"/>
</dbReference>
<dbReference type="OMA" id="LLMKPRN"/>
<comment type="subcellular location">
    <subcellularLocation>
        <location evidence="1 5 6">Nucleus</location>
    </subcellularLocation>
</comment>
<dbReference type="OrthoDB" id="6159439at2759"/>
<evidence type="ECO:0000313" key="8">
    <source>
        <dbReference type="EMBL" id="KXN66480.1"/>
    </source>
</evidence>
<dbReference type="PANTHER" id="PTHR24324">
    <property type="entry name" value="HOMEOBOX PROTEIN HHEX"/>
    <property type="match status" value="1"/>
</dbReference>
<dbReference type="Pfam" id="PF00046">
    <property type="entry name" value="Homeodomain"/>
    <property type="match status" value="1"/>
</dbReference>
<dbReference type="SUPFAM" id="SSF46689">
    <property type="entry name" value="Homeodomain-like"/>
    <property type="match status" value="1"/>
</dbReference>
<organism evidence="8 9">
    <name type="scientific">Conidiobolus coronatus (strain ATCC 28846 / CBS 209.66 / NRRL 28638)</name>
    <name type="common">Delacroixia coronata</name>
    <dbReference type="NCBI Taxonomy" id="796925"/>
    <lineage>
        <taxon>Eukaryota</taxon>
        <taxon>Fungi</taxon>
        <taxon>Fungi incertae sedis</taxon>
        <taxon>Zoopagomycota</taxon>
        <taxon>Entomophthoromycotina</taxon>
        <taxon>Entomophthoromycetes</taxon>
        <taxon>Entomophthorales</taxon>
        <taxon>Ancylistaceae</taxon>
        <taxon>Conidiobolus</taxon>
    </lineage>
</organism>
<keyword evidence="4 5" id="KW-0539">Nucleus</keyword>